<dbReference type="Proteomes" id="UP001163046">
    <property type="component" value="Unassembled WGS sequence"/>
</dbReference>
<reference evidence="3" key="1">
    <citation type="submission" date="2023-01" db="EMBL/GenBank/DDBJ databases">
        <title>Genome assembly of the deep-sea coral Lophelia pertusa.</title>
        <authorList>
            <person name="Herrera S."/>
            <person name="Cordes E."/>
        </authorList>
    </citation>
    <scope>NUCLEOTIDE SEQUENCE</scope>
    <source>
        <strain evidence="3">USNM1676648</strain>
        <tissue evidence="3">Polyp</tissue>
    </source>
</reference>
<feature type="transmembrane region" description="Helical" evidence="2">
    <location>
        <begin position="588"/>
        <end position="607"/>
    </location>
</feature>
<feature type="transmembrane region" description="Helical" evidence="2">
    <location>
        <begin position="613"/>
        <end position="632"/>
    </location>
</feature>
<name>A0A9W9YD93_9CNID</name>
<organism evidence="3 4">
    <name type="scientific">Desmophyllum pertusum</name>
    <dbReference type="NCBI Taxonomy" id="174260"/>
    <lineage>
        <taxon>Eukaryota</taxon>
        <taxon>Metazoa</taxon>
        <taxon>Cnidaria</taxon>
        <taxon>Anthozoa</taxon>
        <taxon>Hexacorallia</taxon>
        <taxon>Scleractinia</taxon>
        <taxon>Caryophylliina</taxon>
        <taxon>Caryophylliidae</taxon>
        <taxon>Desmophyllum</taxon>
    </lineage>
</organism>
<feature type="transmembrane region" description="Helical" evidence="2">
    <location>
        <begin position="7"/>
        <end position="24"/>
    </location>
</feature>
<evidence type="ECO:0000313" key="4">
    <source>
        <dbReference type="Proteomes" id="UP001163046"/>
    </source>
</evidence>
<keyword evidence="2" id="KW-0812">Transmembrane</keyword>
<feature type="compositionally biased region" description="Polar residues" evidence="1">
    <location>
        <begin position="297"/>
        <end position="310"/>
    </location>
</feature>
<protein>
    <submittedName>
        <fullName evidence="3">Uncharacterized protein</fullName>
    </submittedName>
</protein>
<gene>
    <name evidence="3" type="ORF">OS493_014824</name>
</gene>
<sequence>MGRTKKLTMYGLAFSIFMVNLTLVEDFNQDTCDWICSPADLSTNIEGEKLGDLMAQARLIKFKIFYEERVDHEKCTNQAANVSGDSSTFATVWLKNVTDAEKQKTRGSMQFIAQTFYEGIFALGGSDLHLNVSCVYTSTSTTKSATTHSSRWRLTFDTAQSVLYYIEHLANNTKTNDTFLTLLRVENRTRLSFGATGTAGNSYLASTKDNELTFSDGWLFVAVIIWFLYLLYSPAIFLLFRPSDVAVRCLVVRNQIRKTQKEAKYPVQETMPEDTNDVFIKVDIANFMHRTPDEGNESSPHQSDSGSNTEELGACGYTPSGRLNDTDNAITAQSFSVLVEETENPTEQNSKIVCGPRRTYKAFRPMFVGQENTEKELGILKDEFEDGSTGADRIPDGLSSGVSTSNGTFTIDSSATGRNDEELSGSDRNVGSNDSADGSNIWNVNPLYISPRLHAERKTDTVQSSRDEEKETVPAVIVGGTYPVGLGSFIADPLNAWIPCYVHRMHPTCIVFERLRCLFSNIPSFCNWFYCETCPCKECKKLAPPDCCKYLELPENILHNLEKLPDIFVKYWDSFVGYLSECYENKTIASFGLTLLALLFVFLIISSNVSSDAVAPSTSNVIAFLAVAYFVINKAIIGEKLDFSKEDADKTVDNFIKRKQDSD</sequence>
<feature type="compositionally biased region" description="Polar residues" evidence="1">
    <location>
        <begin position="400"/>
        <end position="417"/>
    </location>
</feature>
<keyword evidence="4" id="KW-1185">Reference proteome</keyword>
<evidence type="ECO:0000256" key="2">
    <source>
        <dbReference type="SAM" id="Phobius"/>
    </source>
</evidence>
<feature type="region of interest" description="Disordered" evidence="1">
    <location>
        <begin position="391"/>
        <end position="437"/>
    </location>
</feature>
<keyword evidence="2" id="KW-0472">Membrane</keyword>
<keyword evidence="2" id="KW-1133">Transmembrane helix</keyword>
<dbReference type="OrthoDB" id="5976376at2759"/>
<comment type="caution">
    <text evidence="3">The sequence shown here is derived from an EMBL/GenBank/DDBJ whole genome shotgun (WGS) entry which is preliminary data.</text>
</comment>
<feature type="region of interest" description="Disordered" evidence="1">
    <location>
        <begin position="290"/>
        <end position="323"/>
    </location>
</feature>
<accession>A0A9W9YD93</accession>
<evidence type="ECO:0000313" key="3">
    <source>
        <dbReference type="EMBL" id="KAJ7334502.1"/>
    </source>
</evidence>
<proteinExistence type="predicted"/>
<evidence type="ECO:0000256" key="1">
    <source>
        <dbReference type="SAM" id="MobiDB-lite"/>
    </source>
</evidence>
<feature type="compositionally biased region" description="Polar residues" evidence="1">
    <location>
        <begin position="426"/>
        <end position="437"/>
    </location>
</feature>
<feature type="transmembrane region" description="Helical" evidence="2">
    <location>
        <begin position="217"/>
        <end position="240"/>
    </location>
</feature>
<dbReference type="EMBL" id="MU827784">
    <property type="protein sequence ID" value="KAJ7334502.1"/>
    <property type="molecule type" value="Genomic_DNA"/>
</dbReference>
<dbReference type="AlphaFoldDB" id="A0A9W9YD93"/>